<evidence type="ECO:0000313" key="2">
    <source>
        <dbReference type="EMBL" id="GKX54337.1"/>
    </source>
</evidence>
<dbReference type="EMBL" id="BRLH01000001">
    <property type="protein sequence ID" value="GKX54337.1"/>
    <property type="molecule type" value="Genomic_DNA"/>
</dbReference>
<evidence type="ECO:0000256" key="1">
    <source>
        <dbReference type="SAM" id="MobiDB-lite"/>
    </source>
</evidence>
<reference evidence="2" key="1">
    <citation type="submission" date="2022-06" db="EMBL/GenBank/DDBJ databases">
        <title>Draft genome sequences of Leminorella grimontii str. JCM5902.</title>
        <authorList>
            <person name="Wakabayashi Y."/>
            <person name="Kojima K."/>
        </authorList>
    </citation>
    <scope>NUCLEOTIDE SEQUENCE</scope>
    <source>
        <strain evidence="2">JCM 5902</strain>
    </source>
</reference>
<evidence type="ECO:0000313" key="3">
    <source>
        <dbReference type="Proteomes" id="UP001058124"/>
    </source>
</evidence>
<dbReference type="Proteomes" id="UP001058124">
    <property type="component" value="Unassembled WGS sequence"/>
</dbReference>
<comment type="caution">
    <text evidence="2">The sequence shown here is derived from an EMBL/GenBank/DDBJ whole genome shotgun (WGS) entry which is preliminary data.</text>
</comment>
<feature type="region of interest" description="Disordered" evidence="1">
    <location>
        <begin position="1284"/>
        <end position="1316"/>
    </location>
</feature>
<name>A0AAV5MXZ8_9GAMM</name>
<protein>
    <submittedName>
        <fullName evidence="2">Uncharacterized protein</fullName>
    </submittedName>
</protein>
<sequence>MMRIYPNIENAQLQKWHTDFLQNYNNELEEVTNKAFDMWKNVEAQSYRGYPNDVKTLHEWLLPIYHRLNNVSNDSQERWLGQILTLLSIYHAHTSQDTNQRKQVMDEFTHIAEGIYQEAAAAMNDPGEFVMRMFTLPIGATRWIAAEDLTPVIQLEILQELFTHNPTIEKAELYFYRAIELQIEIQERIFEGLQFHCAQQEMLWNEANTEVERLVAAAGAQRDPWVRLRTLGSQMFTNHPNKYTYRILLAFLNKLSVDDGFSRKISGWEVEVAELANAEQRTGPTSFFSLLSLPVSPDIYYADYLWEAFVALLVSNNALSQDAYPGARQHDKLLAAVEGIEVAIFDLVPFMNLAAGYIQTPHLPANIRQGIDLAAMVVGEFIPGGSIAEALNEVGKTVSILAKEAKALEGTLATEIRALAQIRNEAKATEHIPFSGYEVTLKNVRELKPVNGYSGIHVDNAGNYYLFQDGRYYEVYWHPGQDRFQLFNGNDLFKPHFAMKQSPQGRWQFHPMLAEEVLTEAKKTASSVSLPEGYRVLPEGPLDEEVGTGILFDEEGNCYISQSGDLYPVLFDMGNDTWRVYSTEGKNVKYQYPVFLDEEGIWQTHTDVGLKGGGKDLPLTKEERQIVIDVLRGKQQRGEKIAFAEISRELSYFRGGKGIHRTTISRIAAEEKIISSYKVAEVDEERIKTMLMNKMTRQEIKDALAKENISVGDSKIAAIKSTLEVPGKKRAKIELTSEQVDLIFELNSQKLSGQEIARRMNAAYPGLRIYGTRVLSELKKKGLRTAYSSGAEPFSRYPQEVQNRIVELYKTKSSTEIAMELKQSGITINSSSVLRILNINKVIPAEIYNRGLIPKAVEDAIAQKLTLMKANNQPLKFTQVAREITAEMRYVSPRTVRDIALRRGLLPGYVPKNELFNLIERYLDAENEGFTQVVTDLAQRNIETTEIELSRRTVELGISSNVALVTRAQARRIFDLFDEAEKQGNITKKVKINNIAKEMKIAQRRVQDTLNHYNTETGTRAWWRAEPQIRTGIIKALEGGGQTTTQIANHFKVKVETVRGIANQILWARNKLIVGRLGQGKTVEEVAKTFNIDKSVVTRVAQDMPPSTHDIHITKAEQEEVWTLLNQRGEQALTKQEIADQKGISLWMVEKIQHEESQRVLNAIPVDTLDSAIFMLCNDLDPDDIIHNLKLSAEEMGVIERENAAGNIAIKPPLPGALAPVITVIPELTEELKIKALALLAQGESLENVANKLGKDVRSVERMFENVGALPLLEVDDIESLDIPAKRPRTEEPVSPETPERPASPEEEPHYFKMDDLSQAEKDDIVERYRYGETLTKLAEDNHVEKEDLRSFLAIALEKQFIAEEFKDSIGW</sequence>
<proteinExistence type="predicted"/>
<keyword evidence="3" id="KW-1185">Reference proteome</keyword>
<dbReference type="RefSeq" id="WP_134389067.1">
    <property type="nucleotide sequence ID" value="NZ_BRLH01000001.1"/>
</dbReference>
<gene>
    <name evidence="2" type="ORF">SOASR030_04490</name>
</gene>
<organism evidence="2 3">
    <name type="scientific">Leminorella grimontii</name>
    <dbReference type="NCBI Taxonomy" id="82981"/>
    <lineage>
        <taxon>Bacteria</taxon>
        <taxon>Pseudomonadati</taxon>
        <taxon>Pseudomonadota</taxon>
        <taxon>Gammaproteobacteria</taxon>
        <taxon>Enterobacterales</taxon>
        <taxon>Budviciaceae</taxon>
        <taxon>Leminorella</taxon>
    </lineage>
</organism>
<accession>A0AAV5MXZ8</accession>